<feature type="compositionally biased region" description="Low complexity" evidence="1">
    <location>
        <begin position="71"/>
        <end position="80"/>
    </location>
</feature>
<reference evidence="2" key="2">
    <citation type="submission" date="2021-02" db="EMBL/GenBank/DDBJ databases">
        <authorList>
            <person name="Kimball J.A."/>
            <person name="Haas M.W."/>
            <person name="Macchietto M."/>
            <person name="Kono T."/>
            <person name="Duquette J."/>
            <person name="Shao M."/>
        </authorList>
    </citation>
    <scope>NUCLEOTIDE SEQUENCE</scope>
    <source>
        <tissue evidence="2">Fresh leaf tissue</tissue>
    </source>
</reference>
<name>A0A8J5VYE5_ZIZPA</name>
<sequence length="143" mass="15656">MGGRLTPKTRHAPAAPTICPSPPTSPCPLASHVLTLQRSHDPAPPTSPRLSCPMSRPVPRLPRRPTPCPSPAASAPTQRGQELRRRARAARGRGGLWGRTREREPRGCEGARAWRREARERGAGAARRNTFAALVRNPSTDWR</sequence>
<comment type="caution">
    <text evidence="2">The sequence shown here is derived from an EMBL/GenBank/DDBJ whole genome shotgun (WGS) entry which is preliminary data.</text>
</comment>
<dbReference type="EMBL" id="JAAALK010000285">
    <property type="protein sequence ID" value="KAG8064309.1"/>
    <property type="molecule type" value="Genomic_DNA"/>
</dbReference>
<evidence type="ECO:0000313" key="2">
    <source>
        <dbReference type="EMBL" id="KAG8064309.1"/>
    </source>
</evidence>
<accession>A0A8J5VYE5</accession>
<dbReference type="Proteomes" id="UP000729402">
    <property type="component" value="Unassembled WGS sequence"/>
</dbReference>
<feature type="region of interest" description="Disordered" evidence="1">
    <location>
        <begin position="1"/>
        <end position="108"/>
    </location>
</feature>
<dbReference type="AlphaFoldDB" id="A0A8J5VYE5"/>
<organism evidence="2 3">
    <name type="scientific">Zizania palustris</name>
    <name type="common">Northern wild rice</name>
    <dbReference type="NCBI Taxonomy" id="103762"/>
    <lineage>
        <taxon>Eukaryota</taxon>
        <taxon>Viridiplantae</taxon>
        <taxon>Streptophyta</taxon>
        <taxon>Embryophyta</taxon>
        <taxon>Tracheophyta</taxon>
        <taxon>Spermatophyta</taxon>
        <taxon>Magnoliopsida</taxon>
        <taxon>Liliopsida</taxon>
        <taxon>Poales</taxon>
        <taxon>Poaceae</taxon>
        <taxon>BOP clade</taxon>
        <taxon>Oryzoideae</taxon>
        <taxon>Oryzeae</taxon>
        <taxon>Zizaniinae</taxon>
        <taxon>Zizania</taxon>
    </lineage>
</organism>
<evidence type="ECO:0000256" key="1">
    <source>
        <dbReference type="SAM" id="MobiDB-lite"/>
    </source>
</evidence>
<reference evidence="2" key="1">
    <citation type="journal article" date="2021" name="bioRxiv">
        <title>Whole Genome Assembly and Annotation of Northern Wild Rice, Zizania palustris L., Supports a Whole Genome Duplication in the Zizania Genus.</title>
        <authorList>
            <person name="Haas M."/>
            <person name="Kono T."/>
            <person name="Macchietto M."/>
            <person name="Millas R."/>
            <person name="McGilp L."/>
            <person name="Shao M."/>
            <person name="Duquette J."/>
            <person name="Hirsch C.N."/>
            <person name="Kimball J."/>
        </authorList>
    </citation>
    <scope>NUCLEOTIDE SEQUENCE</scope>
    <source>
        <tissue evidence="2">Fresh leaf tissue</tissue>
    </source>
</reference>
<protein>
    <submittedName>
        <fullName evidence="2">Uncharacterized protein</fullName>
    </submittedName>
</protein>
<proteinExistence type="predicted"/>
<evidence type="ECO:0000313" key="3">
    <source>
        <dbReference type="Proteomes" id="UP000729402"/>
    </source>
</evidence>
<gene>
    <name evidence="2" type="ORF">GUJ93_ZPchr0004g39339</name>
</gene>
<keyword evidence="3" id="KW-1185">Reference proteome</keyword>
<feature type="compositionally biased region" description="Basic and acidic residues" evidence="1">
    <location>
        <begin position="99"/>
        <end position="108"/>
    </location>
</feature>